<evidence type="ECO:0000313" key="3">
    <source>
        <dbReference type="EMBL" id="GMH77315.1"/>
    </source>
</evidence>
<reference evidence="3" key="1">
    <citation type="submission" date="2022-07" db="EMBL/GenBank/DDBJ databases">
        <title>Genome analysis of Parmales, a sister group of diatoms, reveals the evolutionary specialization of diatoms from phago-mixotrophs to photoautotrophs.</title>
        <authorList>
            <person name="Ban H."/>
            <person name="Sato S."/>
            <person name="Yoshikawa S."/>
            <person name="Kazumasa Y."/>
            <person name="Nakamura Y."/>
            <person name="Ichinomiya M."/>
            <person name="Saitoh K."/>
            <person name="Sato N."/>
            <person name="Blanc-Mathieu R."/>
            <person name="Endo H."/>
            <person name="Kuwata A."/>
            <person name="Ogata H."/>
        </authorList>
    </citation>
    <scope>NUCLEOTIDE SEQUENCE</scope>
</reference>
<gene>
    <name evidence="3" type="ORF">TrRE_jg4430</name>
</gene>
<comment type="caution">
    <text evidence="3">The sequence shown here is derived from an EMBL/GenBank/DDBJ whole genome shotgun (WGS) entry which is preliminary data.</text>
</comment>
<feature type="region of interest" description="Disordered" evidence="1">
    <location>
        <begin position="76"/>
        <end position="97"/>
    </location>
</feature>
<feature type="transmembrane region" description="Helical" evidence="2">
    <location>
        <begin position="355"/>
        <end position="373"/>
    </location>
</feature>
<keyword evidence="2" id="KW-0472">Membrane</keyword>
<sequence length="496" mass="54626">NSIPFFYSSSHFTSTLIYLDKIRSMATKLRSNPSHNETKAKNMPAGCKSIFDLCVDALIWGGARYLNTPTEILPDLTSSAPSGSNDDGDDDSASGAPNIGRPTCPIPYLFCLVNCLELKHMHCGLSQKRGMLGRGRVPKTWKVYKLPSVVHAVASGGQKQEGVGHNIRRAIQRELAVFYPSNKHDQVAVFTAEGNVWVRVMIQDTSTGTMGGLNGQIDKNGNLIDNTSDDTYLSMSSTHRTALNNVCLIMIVPKTNLISICTNVSQLPTTQHYMVSAVVTALCKRETKYHHLQVVPDLSGHNPNELIKAALAQMNGKAMVPLFSSSNIYWLALAQVGCTFLLASFAVLSTPDYTLLFLLLLCAIGNYAWIQHIEIGFGTDNALKMFQISVTVAVGSIAVGFYRRWKHPELCIPDEEDEEDMEDVDMEELERMGHGVGGTEQGRAMVRMGDVKKKDAAVKELKNVNKKKARQKNNQKAHLVNHIKTMGEIKGKVKKS</sequence>
<dbReference type="AlphaFoldDB" id="A0A9W7EGP8"/>
<dbReference type="Proteomes" id="UP001165082">
    <property type="component" value="Unassembled WGS sequence"/>
</dbReference>
<keyword evidence="2" id="KW-1133">Transmembrane helix</keyword>
<evidence type="ECO:0000256" key="2">
    <source>
        <dbReference type="SAM" id="Phobius"/>
    </source>
</evidence>
<protein>
    <submittedName>
        <fullName evidence="3">Uncharacterized protein</fullName>
    </submittedName>
</protein>
<dbReference type="OrthoDB" id="206467at2759"/>
<keyword evidence="2" id="KW-0812">Transmembrane</keyword>
<organism evidence="3 4">
    <name type="scientific">Triparma retinervis</name>
    <dbReference type="NCBI Taxonomy" id="2557542"/>
    <lineage>
        <taxon>Eukaryota</taxon>
        <taxon>Sar</taxon>
        <taxon>Stramenopiles</taxon>
        <taxon>Ochrophyta</taxon>
        <taxon>Bolidophyceae</taxon>
        <taxon>Parmales</taxon>
        <taxon>Triparmaceae</taxon>
        <taxon>Triparma</taxon>
    </lineage>
</organism>
<feature type="transmembrane region" description="Helical" evidence="2">
    <location>
        <begin position="385"/>
        <end position="402"/>
    </location>
</feature>
<keyword evidence="4" id="KW-1185">Reference proteome</keyword>
<name>A0A9W7EGP8_9STRA</name>
<evidence type="ECO:0000256" key="1">
    <source>
        <dbReference type="SAM" id="MobiDB-lite"/>
    </source>
</evidence>
<evidence type="ECO:0000313" key="4">
    <source>
        <dbReference type="Proteomes" id="UP001165082"/>
    </source>
</evidence>
<accession>A0A9W7EGP8</accession>
<feature type="non-terminal residue" evidence="3">
    <location>
        <position position="1"/>
    </location>
</feature>
<proteinExistence type="predicted"/>
<feature type="transmembrane region" description="Helical" evidence="2">
    <location>
        <begin position="328"/>
        <end position="348"/>
    </location>
</feature>
<dbReference type="EMBL" id="BRXZ01001723">
    <property type="protein sequence ID" value="GMH77315.1"/>
    <property type="molecule type" value="Genomic_DNA"/>
</dbReference>